<dbReference type="InterPro" id="IPR050158">
    <property type="entry name" value="Ubiquitin_ubiquitin-like"/>
</dbReference>
<reference evidence="2" key="1">
    <citation type="submission" date="2020-05" db="EMBL/GenBank/DDBJ databases">
        <authorList>
            <person name="Chiriac C."/>
            <person name="Salcher M."/>
            <person name="Ghai R."/>
            <person name="Kavagutti S V."/>
        </authorList>
    </citation>
    <scope>NUCLEOTIDE SEQUENCE</scope>
</reference>
<dbReference type="PANTHER" id="PTHR10666">
    <property type="entry name" value="UBIQUITIN"/>
    <property type="match status" value="1"/>
</dbReference>
<gene>
    <name evidence="2" type="ORF">UFOPK1827_01026</name>
</gene>
<proteinExistence type="predicted"/>
<evidence type="ECO:0000259" key="1">
    <source>
        <dbReference type="PROSITE" id="PS50053"/>
    </source>
</evidence>
<dbReference type="SUPFAM" id="SSF54236">
    <property type="entry name" value="Ubiquitin-like"/>
    <property type="match status" value="1"/>
</dbReference>
<dbReference type="InterPro" id="IPR029071">
    <property type="entry name" value="Ubiquitin-like_domsf"/>
</dbReference>
<dbReference type="Pfam" id="PF00240">
    <property type="entry name" value="ubiquitin"/>
    <property type="match status" value="1"/>
</dbReference>
<feature type="domain" description="Ubiquitin-like" evidence="1">
    <location>
        <begin position="1"/>
        <end position="76"/>
    </location>
</feature>
<dbReference type="InterPro" id="IPR019956">
    <property type="entry name" value="Ubiquitin_dom"/>
</dbReference>
<name>A0A6J6H2W3_9ZZZZ</name>
<protein>
    <submittedName>
        <fullName evidence="2">Unannotated protein</fullName>
    </submittedName>
</protein>
<accession>A0A6J6H2W3</accession>
<dbReference type="PROSITE" id="PS50053">
    <property type="entry name" value="UBIQUITIN_2"/>
    <property type="match status" value="1"/>
</dbReference>
<sequence>MQIFIRKPSGDLTVLDVEPSDTIENVKQKVQDKEAIPPDQQRLIFAGKHLEGGRTLSDYNIQKESTLDLVVRLRPSTGVVTYQEIGETPPAISGDLLSPQIEANSQLAILELDAMMSQDDIELSPGTYEFSYWARGDLTWLFSFYDADGNAKGTITGSTSGSLLGLAQFNEQISVSAGTATCDLSFRATSNSALIDLVSLTVTAECGPVADETAAVLPNFTG</sequence>
<dbReference type="PRINTS" id="PR00348">
    <property type="entry name" value="UBIQUITIN"/>
</dbReference>
<dbReference type="SMART" id="SM00213">
    <property type="entry name" value="UBQ"/>
    <property type="match status" value="1"/>
</dbReference>
<dbReference type="EMBL" id="CAEZUO010000043">
    <property type="protein sequence ID" value="CAB4607020.1"/>
    <property type="molecule type" value="Genomic_DNA"/>
</dbReference>
<dbReference type="AlphaFoldDB" id="A0A6J6H2W3"/>
<dbReference type="InterPro" id="IPR000626">
    <property type="entry name" value="Ubiquitin-like_dom"/>
</dbReference>
<evidence type="ECO:0000313" key="2">
    <source>
        <dbReference type="EMBL" id="CAB4607020.1"/>
    </source>
</evidence>
<dbReference type="Gene3D" id="3.10.20.90">
    <property type="entry name" value="Phosphatidylinositol 3-kinase Catalytic Subunit, Chain A, domain 1"/>
    <property type="match status" value="1"/>
</dbReference>
<organism evidence="2">
    <name type="scientific">freshwater metagenome</name>
    <dbReference type="NCBI Taxonomy" id="449393"/>
    <lineage>
        <taxon>unclassified sequences</taxon>
        <taxon>metagenomes</taxon>
        <taxon>ecological metagenomes</taxon>
    </lineage>
</organism>
<dbReference type="FunFam" id="3.10.20.90:FF:000160">
    <property type="entry name" value="Polyubiquitin-C"/>
    <property type="match status" value="1"/>
</dbReference>